<evidence type="ECO:0000256" key="4">
    <source>
        <dbReference type="SAM" id="MobiDB-lite"/>
    </source>
</evidence>
<organism evidence="5">
    <name type="scientific">Leucothrix mucor</name>
    <dbReference type="NCBI Taxonomy" id="45248"/>
    <lineage>
        <taxon>Bacteria</taxon>
        <taxon>Pseudomonadati</taxon>
        <taxon>Pseudomonadota</taxon>
        <taxon>Gammaproteobacteria</taxon>
        <taxon>Thiotrichales</taxon>
        <taxon>Thiotrichaceae</taxon>
        <taxon>Leucothrix</taxon>
    </lineage>
</organism>
<dbReference type="SUPFAM" id="SSF74982">
    <property type="entry name" value="Small protein B (SmpB)"/>
    <property type="match status" value="1"/>
</dbReference>
<gene>
    <name evidence="3 5" type="primary">smpB</name>
    <name evidence="5" type="ORF">ENJ51_07270</name>
</gene>
<dbReference type="Proteomes" id="UP000885750">
    <property type="component" value="Unassembled WGS sequence"/>
</dbReference>
<evidence type="ECO:0000256" key="2">
    <source>
        <dbReference type="ARBA" id="ARBA00022884"/>
    </source>
</evidence>
<comment type="similarity">
    <text evidence="3">Belongs to the SmpB family.</text>
</comment>
<dbReference type="GO" id="GO:0070929">
    <property type="term" value="P:trans-translation"/>
    <property type="evidence" value="ECO:0007669"/>
    <property type="project" value="UniProtKB-UniRule"/>
</dbReference>
<dbReference type="PANTHER" id="PTHR30308">
    <property type="entry name" value="TMRNA-BINDING COMPONENT OF TRANS-TRANSLATION TAGGING COMPLEX"/>
    <property type="match status" value="1"/>
</dbReference>
<feature type="region of interest" description="Disordered" evidence="4">
    <location>
        <begin position="135"/>
        <end position="159"/>
    </location>
</feature>
<dbReference type="CDD" id="cd09294">
    <property type="entry name" value="SmpB"/>
    <property type="match status" value="1"/>
</dbReference>
<comment type="subcellular location">
    <subcellularLocation>
        <location evidence="3">Cytoplasm</location>
    </subcellularLocation>
    <text evidence="3">The tmRNA-SmpB complex associates with stalled 70S ribosomes.</text>
</comment>
<keyword evidence="2 3" id="KW-0694">RNA-binding</keyword>
<dbReference type="Pfam" id="PF01668">
    <property type="entry name" value="SmpB"/>
    <property type="match status" value="1"/>
</dbReference>
<dbReference type="HAMAP" id="MF_00023">
    <property type="entry name" value="SmpB"/>
    <property type="match status" value="1"/>
</dbReference>
<evidence type="ECO:0000313" key="5">
    <source>
        <dbReference type="EMBL" id="HFC92596.1"/>
    </source>
</evidence>
<proteinExistence type="inferred from homology"/>
<dbReference type="EMBL" id="DRMS01000269">
    <property type="protein sequence ID" value="HFC92596.1"/>
    <property type="molecule type" value="Genomic_DNA"/>
</dbReference>
<name>A0A7V2SZZ9_LEUMU</name>
<sequence length="159" mass="18199">MAKKRKKKGHGGKVIASNKIARHEYFIENTHEAGLVLRGWEVKSLREGRVQLKESYINFHQGEAWLVGSHISPLLSASTHVNPNPTRQRKLLLHDYEIVRLQAAVDRKGNAIIPLSLYWKNNHVKVEIGVGKGKKLHDKRASSKEQDWNRDKARLMKNA</sequence>
<dbReference type="Gene3D" id="2.40.280.10">
    <property type="match status" value="1"/>
</dbReference>
<dbReference type="InterPro" id="IPR020081">
    <property type="entry name" value="SsrA-bd_prot_CS"/>
</dbReference>
<reference evidence="5" key="1">
    <citation type="journal article" date="2020" name="mSystems">
        <title>Genome- and Community-Level Interaction Insights into Carbon Utilization and Element Cycling Functions of Hydrothermarchaeota in Hydrothermal Sediment.</title>
        <authorList>
            <person name="Zhou Z."/>
            <person name="Liu Y."/>
            <person name="Xu W."/>
            <person name="Pan J."/>
            <person name="Luo Z.H."/>
            <person name="Li M."/>
        </authorList>
    </citation>
    <scope>NUCLEOTIDE SEQUENCE [LARGE SCALE GENOMIC DNA]</scope>
    <source>
        <strain evidence="5">HyVt-493</strain>
    </source>
</reference>
<evidence type="ECO:0000256" key="3">
    <source>
        <dbReference type="HAMAP-Rule" id="MF_00023"/>
    </source>
</evidence>
<comment type="function">
    <text evidence="3">Required for rescue of stalled ribosomes mediated by trans-translation. Binds to transfer-messenger RNA (tmRNA), required for stable association of tmRNA with ribosomes. tmRNA and SmpB together mimic tRNA shape, replacing the anticodon stem-loop with SmpB. tmRNA is encoded by the ssrA gene; the 2 termini fold to resemble tRNA(Ala) and it encodes a 'tag peptide', a short internal open reading frame. During trans-translation Ala-aminoacylated tmRNA acts like a tRNA, entering the A-site of stalled ribosomes, displacing the stalled mRNA. The ribosome then switches to translate the ORF on the tmRNA; the nascent peptide is terminated with the 'tag peptide' encoded by the tmRNA and targeted for degradation. The ribosome is freed to recommence translation, which seems to be the essential function of trans-translation.</text>
</comment>
<feature type="compositionally biased region" description="Basic and acidic residues" evidence="4">
    <location>
        <begin position="139"/>
        <end position="159"/>
    </location>
</feature>
<dbReference type="AlphaFoldDB" id="A0A7V2SZZ9"/>
<dbReference type="GO" id="GO:0005829">
    <property type="term" value="C:cytosol"/>
    <property type="evidence" value="ECO:0007669"/>
    <property type="project" value="TreeGrafter"/>
</dbReference>
<dbReference type="PANTHER" id="PTHR30308:SF2">
    <property type="entry name" value="SSRA-BINDING PROTEIN"/>
    <property type="match status" value="1"/>
</dbReference>
<dbReference type="NCBIfam" id="TIGR00086">
    <property type="entry name" value="smpB"/>
    <property type="match status" value="1"/>
</dbReference>
<protein>
    <recommendedName>
        <fullName evidence="3">SsrA-binding protein</fullName>
    </recommendedName>
    <alternativeName>
        <fullName evidence="3">Small protein B</fullName>
    </alternativeName>
</protein>
<comment type="caution">
    <text evidence="5">The sequence shown here is derived from an EMBL/GenBank/DDBJ whole genome shotgun (WGS) entry which is preliminary data.</text>
</comment>
<accession>A0A7V2SZZ9</accession>
<dbReference type="InterPro" id="IPR000037">
    <property type="entry name" value="SsrA-bd_prot"/>
</dbReference>
<dbReference type="GO" id="GO:0070930">
    <property type="term" value="P:trans-translation-dependent protein tagging"/>
    <property type="evidence" value="ECO:0007669"/>
    <property type="project" value="TreeGrafter"/>
</dbReference>
<dbReference type="PROSITE" id="PS01317">
    <property type="entry name" value="SSRP"/>
    <property type="match status" value="1"/>
</dbReference>
<dbReference type="NCBIfam" id="NF003843">
    <property type="entry name" value="PRK05422.1"/>
    <property type="match status" value="1"/>
</dbReference>
<dbReference type="GO" id="GO:0003723">
    <property type="term" value="F:RNA binding"/>
    <property type="evidence" value="ECO:0007669"/>
    <property type="project" value="UniProtKB-UniRule"/>
</dbReference>
<evidence type="ECO:0000256" key="1">
    <source>
        <dbReference type="ARBA" id="ARBA00022490"/>
    </source>
</evidence>
<dbReference type="InterPro" id="IPR023620">
    <property type="entry name" value="SmpB"/>
</dbReference>
<keyword evidence="1 3" id="KW-0963">Cytoplasm</keyword>